<dbReference type="InterPro" id="IPR050425">
    <property type="entry name" value="NAD(P)_dehydrat-like"/>
</dbReference>
<accession>A0A8T2TRT6</accession>
<dbReference type="InterPro" id="IPR036291">
    <property type="entry name" value="NAD(P)-bd_dom_sf"/>
</dbReference>
<dbReference type="Pfam" id="PF01370">
    <property type="entry name" value="Epimerase"/>
    <property type="match status" value="1"/>
</dbReference>
<gene>
    <name evidence="3" type="ORF">KP509_11G093700</name>
</gene>
<dbReference type="InterPro" id="IPR001509">
    <property type="entry name" value="Epimerase_deHydtase"/>
</dbReference>
<dbReference type="FunFam" id="3.40.50.720:FF:000085">
    <property type="entry name" value="Dihydroflavonol reductase"/>
    <property type="match status" value="1"/>
</dbReference>
<comment type="caution">
    <text evidence="3">The sequence shown here is derived from an EMBL/GenBank/DDBJ whole genome shotgun (WGS) entry which is preliminary data.</text>
</comment>
<dbReference type="Gene3D" id="3.40.50.720">
    <property type="entry name" value="NAD(P)-binding Rossmann-like Domain"/>
    <property type="match status" value="1"/>
</dbReference>
<dbReference type="GO" id="GO:0016616">
    <property type="term" value="F:oxidoreductase activity, acting on the CH-OH group of donors, NAD or NADP as acceptor"/>
    <property type="evidence" value="ECO:0007669"/>
    <property type="project" value="TreeGrafter"/>
</dbReference>
<dbReference type="PANTHER" id="PTHR10366">
    <property type="entry name" value="NAD DEPENDENT EPIMERASE/DEHYDRATASE"/>
    <property type="match status" value="1"/>
</dbReference>
<protein>
    <recommendedName>
        <fullName evidence="2">NAD-dependent epimerase/dehydratase domain-containing protein</fullName>
    </recommendedName>
</protein>
<dbReference type="AlphaFoldDB" id="A0A8T2TRT6"/>
<name>A0A8T2TRT6_CERRI</name>
<dbReference type="Proteomes" id="UP000825935">
    <property type="component" value="Chromosome 11"/>
</dbReference>
<evidence type="ECO:0000259" key="2">
    <source>
        <dbReference type="Pfam" id="PF01370"/>
    </source>
</evidence>
<dbReference type="PANTHER" id="PTHR10366:SF831">
    <property type="entry name" value="NAD-DEPENDENT EPIMERASE_DEHYDRATASE DOMAIN-CONTAINING PROTEIN"/>
    <property type="match status" value="1"/>
</dbReference>
<reference evidence="3" key="1">
    <citation type="submission" date="2021-08" db="EMBL/GenBank/DDBJ databases">
        <title>WGS assembly of Ceratopteris richardii.</title>
        <authorList>
            <person name="Marchant D.B."/>
            <person name="Chen G."/>
            <person name="Jenkins J."/>
            <person name="Shu S."/>
            <person name="Leebens-Mack J."/>
            <person name="Grimwood J."/>
            <person name="Schmutz J."/>
            <person name="Soltis P."/>
            <person name="Soltis D."/>
            <person name="Chen Z.-H."/>
        </authorList>
    </citation>
    <scope>NUCLEOTIDE SEQUENCE</scope>
    <source>
        <strain evidence="3">Whitten #5841</strain>
        <tissue evidence="3">Leaf</tissue>
    </source>
</reference>
<dbReference type="OMA" id="DPCDEKK"/>
<proteinExistence type="predicted"/>
<dbReference type="CDD" id="cd08958">
    <property type="entry name" value="FR_SDR_e"/>
    <property type="match status" value="1"/>
</dbReference>
<sequence length="333" mass="36704">MNQSICVTGASGFIASWTVKLLLESGYHVHGFVRSPDDKEKNGHLENFEGATGRLTLFKGDLLDCDSLFAAISGCTGVFHIACPVLSYTDNPEVELLTPAVQGTLNVLEVSKMANVRRVVMTSSVTAMTPNPNMPSDAVLDESCWSDEDYLRKNNFWYMLGKTLGEKAAWEYAQNNGIDLITICPCLVLGPLLQAKPNATSFVVLTLLNGSTFSRGNTTLGIVDVRDVAKAHLLAYETEAASGRYLCRGEPVTKAAMVEILRRLYPDYPIPSRITEPPNIFPTPREFSDKIVDELGLEYMPLETTLNDTVASFKEKVSCHNIIKRKKENAQDD</sequence>
<keyword evidence="4" id="KW-1185">Reference proteome</keyword>
<evidence type="ECO:0000313" key="3">
    <source>
        <dbReference type="EMBL" id="KAH7426281.1"/>
    </source>
</evidence>
<feature type="domain" description="NAD-dependent epimerase/dehydratase" evidence="2">
    <location>
        <begin position="5"/>
        <end position="240"/>
    </location>
</feature>
<dbReference type="EMBL" id="CM035416">
    <property type="protein sequence ID" value="KAH7426281.1"/>
    <property type="molecule type" value="Genomic_DNA"/>
</dbReference>
<evidence type="ECO:0000256" key="1">
    <source>
        <dbReference type="ARBA" id="ARBA00023002"/>
    </source>
</evidence>
<organism evidence="3 4">
    <name type="scientific">Ceratopteris richardii</name>
    <name type="common">Triangle waterfern</name>
    <dbReference type="NCBI Taxonomy" id="49495"/>
    <lineage>
        <taxon>Eukaryota</taxon>
        <taxon>Viridiplantae</taxon>
        <taxon>Streptophyta</taxon>
        <taxon>Embryophyta</taxon>
        <taxon>Tracheophyta</taxon>
        <taxon>Polypodiopsida</taxon>
        <taxon>Polypodiidae</taxon>
        <taxon>Polypodiales</taxon>
        <taxon>Pteridineae</taxon>
        <taxon>Pteridaceae</taxon>
        <taxon>Parkerioideae</taxon>
        <taxon>Ceratopteris</taxon>
    </lineage>
</organism>
<dbReference type="SUPFAM" id="SSF51735">
    <property type="entry name" value="NAD(P)-binding Rossmann-fold domains"/>
    <property type="match status" value="1"/>
</dbReference>
<evidence type="ECO:0000313" key="4">
    <source>
        <dbReference type="Proteomes" id="UP000825935"/>
    </source>
</evidence>
<dbReference type="OrthoDB" id="2735536at2759"/>
<keyword evidence="1" id="KW-0560">Oxidoreductase</keyword>